<dbReference type="AlphaFoldDB" id="A0A0C3RPG7"/>
<dbReference type="CDD" id="cd23422">
    <property type="entry name" value="beta-trefoil_Ricin_MPL_CNL"/>
    <property type="match status" value="1"/>
</dbReference>
<dbReference type="Proteomes" id="UP000053257">
    <property type="component" value="Unassembled WGS sequence"/>
</dbReference>
<evidence type="ECO:0000313" key="2">
    <source>
        <dbReference type="EMBL" id="KIP01386.1"/>
    </source>
</evidence>
<evidence type="ECO:0000313" key="3">
    <source>
        <dbReference type="Proteomes" id="UP000053257"/>
    </source>
</evidence>
<dbReference type="HOGENOM" id="CLU_119132_0_0_1"/>
<organism evidence="2 3">
    <name type="scientific">Phlebiopsis gigantea (strain 11061_1 CR5-6)</name>
    <name type="common">White-rot fungus</name>
    <name type="synonym">Peniophora gigantea</name>
    <dbReference type="NCBI Taxonomy" id="745531"/>
    <lineage>
        <taxon>Eukaryota</taxon>
        <taxon>Fungi</taxon>
        <taxon>Dikarya</taxon>
        <taxon>Basidiomycota</taxon>
        <taxon>Agaricomycotina</taxon>
        <taxon>Agaricomycetes</taxon>
        <taxon>Polyporales</taxon>
        <taxon>Phanerochaetaceae</taxon>
        <taxon>Phlebiopsis</taxon>
    </lineage>
</organism>
<dbReference type="InterPro" id="IPR000772">
    <property type="entry name" value="Ricin_B_lectin"/>
</dbReference>
<dbReference type="EMBL" id="KN840803">
    <property type="protein sequence ID" value="KIP01386.1"/>
    <property type="molecule type" value="Genomic_DNA"/>
</dbReference>
<dbReference type="PROSITE" id="PS50231">
    <property type="entry name" value="RICIN_B_LECTIN"/>
    <property type="match status" value="1"/>
</dbReference>
<dbReference type="InterPro" id="IPR035992">
    <property type="entry name" value="Ricin_B-like_lectins"/>
</dbReference>
<evidence type="ECO:0000259" key="1">
    <source>
        <dbReference type="Pfam" id="PF14200"/>
    </source>
</evidence>
<keyword evidence="3" id="KW-1185">Reference proteome</keyword>
<dbReference type="Pfam" id="PF14200">
    <property type="entry name" value="RicinB_lectin_2"/>
    <property type="match status" value="1"/>
</dbReference>
<dbReference type="SUPFAM" id="SSF50370">
    <property type="entry name" value="Ricin B-like lectins"/>
    <property type="match status" value="1"/>
</dbReference>
<protein>
    <submittedName>
        <fullName evidence="2">Carbohydrate-binding module family 13 protein</fullName>
    </submittedName>
</protein>
<dbReference type="Gene3D" id="2.80.10.50">
    <property type="match status" value="1"/>
</dbReference>
<reference evidence="2 3" key="1">
    <citation type="journal article" date="2014" name="PLoS Genet.">
        <title>Analysis of the Phlebiopsis gigantea genome, transcriptome and secretome provides insight into its pioneer colonization strategies of wood.</title>
        <authorList>
            <person name="Hori C."/>
            <person name="Ishida T."/>
            <person name="Igarashi K."/>
            <person name="Samejima M."/>
            <person name="Suzuki H."/>
            <person name="Master E."/>
            <person name="Ferreira P."/>
            <person name="Ruiz-Duenas F.J."/>
            <person name="Held B."/>
            <person name="Canessa P."/>
            <person name="Larrondo L.F."/>
            <person name="Schmoll M."/>
            <person name="Druzhinina I.S."/>
            <person name="Kubicek C.P."/>
            <person name="Gaskell J.A."/>
            <person name="Kersten P."/>
            <person name="St John F."/>
            <person name="Glasner J."/>
            <person name="Sabat G."/>
            <person name="Splinter BonDurant S."/>
            <person name="Syed K."/>
            <person name="Yadav J."/>
            <person name="Mgbeahuruike A.C."/>
            <person name="Kovalchuk A."/>
            <person name="Asiegbu F.O."/>
            <person name="Lackner G."/>
            <person name="Hoffmeister D."/>
            <person name="Rencoret J."/>
            <person name="Gutierrez A."/>
            <person name="Sun H."/>
            <person name="Lindquist E."/>
            <person name="Barry K."/>
            <person name="Riley R."/>
            <person name="Grigoriev I.V."/>
            <person name="Henrissat B."/>
            <person name="Kues U."/>
            <person name="Berka R.M."/>
            <person name="Martinez A.T."/>
            <person name="Covert S.F."/>
            <person name="Blanchette R.A."/>
            <person name="Cullen D."/>
        </authorList>
    </citation>
    <scope>NUCLEOTIDE SEQUENCE [LARGE SCALE GENOMIC DNA]</scope>
    <source>
        <strain evidence="2 3">11061_1 CR5-6</strain>
    </source>
</reference>
<accession>A0A0C3RPG7</accession>
<name>A0A0C3RPG7_PHLG1</name>
<sequence length="141" mass="15631">MATIESGGAYVLFNAKAGNCVDLSGTDGESVIGWDYHGGDNQKWRFEQRGGPGWTIQNVGTGRYLSITQGAGDNVRVLGTSDPTEWEVRRDEDDPACYRFFILNTPFNLDLTNNGDATPGNPLTIWGQWNGRNQCWRVERA</sequence>
<dbReference type="OrthoDB" id="2131701at2759"/>
<proteinExistence type="predicted"/>
<feature type="domain" description="Ricin B lectin" evidence="1">
    <location>
        <begin position="40"/>
        <end position="126"/>
    </location>
</feature>
<gene>
    <name evidence="2" type="ORF">PHLGIDRAFT_359855</name>
</gene>